<keyword evidence="1 2" id="KW-0539">Nucleus</keyword>
<comment type="function">
    <text evidence="2">Non-catalytic component of the proteasome.</text>
</comment>
<comment type="subcellular location">
    <subcellularLocation>
        <location evidence="2">Cytoplasm</location>
    </subcellularLocation>
    <subcellularLocation>
        <location evidence="2">Nucleus</location>
    </subcellularLocation>
</comment>
<dbReference type="PANTHER" id="PTHR32194">
    <property type="entry name" value="METALLOPROTEASE TLDD"/>
    <property type="match status" value="1"/>
</dbReference>
<name>A0A0R3UND8_MESCO</name>
<organism evidence="3 4">
    <name type="scientific">Mesocestoides corti</name>
    <name type="common">Flatworm</name>
    <dbReference type="NCBI Taxonomy" id="53468"/>
    <lineage>
        <taxon>Eukaryota</taxon>
        <taxon>Metazoa</taxon>
        <taxon>Spiralia</taxon>
        <taxon>Lophotrochozoa</taxon>
        <taxon>Platyhelminthes</taxon>
        <taxon>Cestoda</taxon>
        <taxon>Eucestoda</taxon>
        <taxon>Cyclophyllidea</taxon>
        <taxon>Mesocestoididae</taxon>
        <taxon>Mesocestoides</taxon>
    </lineage>
</organism>
<dbReference type="InterPro" id="IPR029055">
    <property type="entry name" value="Ntn_hydrolases_N"/>
</dbReference>
<dbReference type="CDD" id="cd03760">
    <property type="entry name" value="proteasome_beta_type_4"/>
    <property type="match status" value="1"/>
</dbReference>
<dbReference type="OrthoDB" id="7854943at2759"/>
<dbReference type="PROSITE" id="PS51476">
    <property type="entry name" value="PROTEASOME_BETA_2"/>
    <property type="match status" value="1"/>
</dbReference>
<dbReference type="InterPro" id="IPR023333">
    <property type="entry name" value="Proteasome_suB-type"/>
</dbReference>
<proteinExistence type="inferred from homology"/>
<dbReference type="SUPFAM" id="SSF56235">
    <property type="entry name" value="N-terminal nucleophile aminohydrolases (Ntn hydrolases)"/>
    <property type="match status" value="1"/>
</dbReference>
<sequence length="255" mass="28159">MSIHPVQSFIGPMSDARKHTLNPTCSGTSVIGIRFNGGVMIAADSLVSYGSLARYTNFDRVVKVDQFVRLRFKINDQTIMGCSGDIADFQQLSKVINQQILLENLLGDGFVTSPKALHSWITRVLYYRRSQFSPLWNTYVVGGVQKDGKSYLGYSNMIGVSFSDDCVATGFGAHLAIPVLRKVIETKANNDASTLSPEDALEAIKEAMTLLFYRDCRAFNMYKIAVVTTDGGVQVSENQKLETNWKIAEAVAGYE</sequence>
<evidence type="ECO:0000313" key="3">
    <source>
        <dbReference type="EMBL" id="VDD83307.1"/>
    </source>
</evidence>
<keyword evidence="4" id="KW-1185">Reference proteome</keyword>
<protein>
    <recommendedName>
        <fullName evidence="2">Proteasome subunit beta</fullName>
    </recommendedName>
</protein>
<accession>A0A0R3UND8</accession>
<gene>
    <name evidence="3" type="ORF">MCOS_LOCUS9310</name>
</gene>
<dbReference type="InterPro" id="IPR016295">
    <property type="entry name" value="Proteasome_beta4"/>
</dbReference>
<dbReference type="GO" id="GO:0005634">
    <property type="term" value="C:nucleus"/>
    <property type="evidence" value="ECO:0007669"/>
    <property type="project" value="UniProtKB-SubCell"/>
</dbReference>
<dbReference type="Proteomes" id="UP000267029">
    <property type="component" value="Unassembled WGS sequence"/>
</dbReference>
<keyword evidence="2" id="KW-0647">Proteasome</keyword>
<dbReference type="Gene3D" id="3.60.20.10">
    <property type="entry name" value="Glutamine Phosphoribosylpyrophosphate, subunit 1, domain 1"/>
    <property type="match status" value="1"/>
</dbReference>
<dbReference type="EMBL" id="UXSR01005689">
    <property type="protein sequence ID" value="VDD83307.1"/>
    <property type="molecule type" value="Genomic_DNA"/>
</dbReference>
<evidence type="ECO:0000313" key="4">
    <source>
        <dbReference type="Proteomes" id="UP000267029"/>
    </source>
</evidence>
<dbReference type="PIRSF" id="PIRSF001213">
    <property type="entry name" value="Psome_endopept_beta"/>
    <property type="match status" value="1"/>
</dbReference>
<dbReference type="GO" id="GO:0005737">
    <property type="term" value="C:cytoplasm"/>
    <property type="evidence" value="ECO:0007669"/>
    <property type="project" value="UniProtKB-SubCell"/>
</dbReference>
<dbReference type="InterPro" id="IPR001353">
    <property type="entry name" value="Proteasome_sua/b"/>
</dbReference>
<comment type="similarity">
    <text evidence="2">Belongs to the peptidase T1B family.</text>
</comment>
<dbReference type="Pfam" id="PF00227">
    <property type="entry name" value="Proteasome"/>
    <property type="match status" value="1"/>
</dbReference>
<dbReference type="PANTHER" id="PTHR32194:SF6">
    <property type="entry name" value="PROTEASOME SUBUNIT BETA"/>
    <property type="match status" value="1"/>
</dbReference>
<evidence type="ECO:0000256" key="1">
    <source>
        <dbReference type="ARBA" id="ARBA00023242"/>
    </source>
</evidence>
<dbReference type="AlphaFoldDB" id="A0A0R3UND8"/>
<dbReference type="STRING" id="53468.A0A0R3UND8"/>
<dbReference type="GO" id="GO:0051603">
    <property type="term" value="P:proteolysis involved in protein catabolic process"/>
    <property type="evidence" value="ECO:0007669"/>
    <property type="project" value="InterPro"/>
</dbReference>
<keyword evidence="2" id="KW-0963">Cytoplasm</keyword>
<reference evidence="3 4" key="1">
    <citation type="submission" date="2018-10" db="EMBL/GenBank/DDBJ databases">
        <authorList>
            <consortium name="Pathogen Informatics"/>
        </authorList>
    </citation>
    <scope>NUCLEOTIDE SEQUENCE [LARGE SCALE GENOMIC DNA]</scope>
</reference>
<dbReference type="GO" id="GO:0019774">
    <property type="term" value="C:proteasome core complex, beta-subunit complex"/>
    <property type="evidence" value="ECO:0007669"/>
    <property type="project" value="UniProtKB-UniRule"/>
</dbReference>
<evidence type="ECO:0000256" key="2">
    <source>
        <dbReference type="PIRNR" id="PIRNR001213"/>
    </source>
</evidence>